<dbReference type="FunFam" id="2.60.40.10:FF:000147">
    <property type="entry name" value="Myosin light chain kinase"/>
    <property type="match status" value="1"/>
</dbReference>
<dbReference type="PANTHER" id="PTHR47633">
    <property type="entry name" value="IMMUNOGLOBULIN"/>
    <property type="match status" value="1"/>
</dbReference>
<dbReference type="RefSeq" id="XP_009049564.1">
    <property type="nucleotide sequence ID" value="XM_009051316.1"/>
</dbReference>
<sequence>MPFVPEKFILVFTSVFILQEFTVSGFERKLMEEINYRDGKIKMMSETETEYDSEQPEERVINTQPPEILQQLNDTQLIEGGDATFVCKIMGKPRPKIAWYRNGKRIKKSNRYDITYGQDNMSVLKIRVTLPEDTGYYTVLAVNSVGKATTSAQLYVDKLGNIDATSFMEPESLKKMLKRGKKGKVSDDGGVFDAPAAPQFKKIPDDLTASEGTTVRFDCLVTGRPAPELDWYRDGILVHRDDNHKIVVNENGIHSLIIKFVSRRDAGTYNCLALNKAGEDRFTITLNVTPKEEKQPPRFIERVQNFTVKEGNPVTLSCHAVGMPTPLMSWQKDGHHVTPTHDMRVNTEGGRSALYIEDTKLSDAAWYQCTAANTSGSATTRAKLVVQGMFWIFKPSSGQLVSWGSVMCLSSAQRHHASSSTELPFRI</sequence>
<evidence type="ECO:0000256" key="5">
    <source>
        <dbReference type="ARBA" id="ARBA00023319"/>
    </source>
</evidence>
<dbReference type="OrthoDB" id="6612025at2759"/>
<dbReference type="GO" id="GO:0005737">
    <property type="term" value="C:cytoplasm"/>
    <property type="evidence" value="ECO:0007669"/>
    <property type="project" value="UniProtKB-SubCell"/>
</dbReference>
<keyword evidence="4" id="KW-0677">Repeat</keyword>
<dbReference type="PROSITE" id="PS50835">
    <property type="entry name" value="IG_LIKE"/>
    <property type="match status" value="3"/>
</dbReference>
<dbReference type="GeneID" id="20234464"/>
<organism evidence="7 8">
    <name type="scientific">Lottia gigantea</name>
    <name type="common">Giant owl limpet</name>
    <dbReference type="NCBI Taxonomy" id="225164"/>
    <lineage>
        <taxon>Eukaryota</taxon>
        <taxon>Metazoa</taxon>
        <taxon>Spiralia</taxon>
        <taxon>Lophotrochozoa</taxon>
        <taxon>Mollusca</taxon>
        <taxon>Gastropoda</taxon>
        <taxon>Patellogastropoda</taxon>
        <taxon>Lottioidea</taxon>
        <taxon>Lottiidae</taxon>
        <taxon>Lottia</taxon>
    </lineage>
</organism>
<keyword evidence="8" id="KW-1185">Reference proteome</keyword>
<keyword evidence="5" id="KW-0393">Immunoglobulin domain</keyword>
<dbReference type="Pfam" id="PF07679">
    <property type="entry name" value="I-set"/>
    <property type="match status" value="3"/>
</dbReference>
<dbReference type="InterPro" id="IPR007110">
    <property type="entry name" value="Ig-like_dom"/>
</dbReference>
<evidence type="ECO:0000313" key="8">
    <source>
        <dbReference type="Proteomes" id="UP000030746"/>
    </source>
</evidence>
<comment type="similarity">
    <text evidence="2">Belongs to the protein kinase superfamily. CAMK Ser/Thr protein kinase family.</text>
</comment>
<name>V4B0P8_LOTGI</name>
<evidence type="ECO:0000259" key="6">
    <source>
        <dbReference type="PROSITE" id="PS50835"/>
    </source>
</evidence>
<dbReference type="InterPro" id="IPR013098">
    <property type="entry name" value="Ig_I-set"/>
</dbReference>
<accession>V4B0P8</accession>
<dbReference type="EMBL" id="KB200919">
    <property type="protein sequence ID" value="ESO99781.1"/>
    <property type="molecule type" value="Genomic_DNA"/>
</dbReference>
<dbReference type="Gene3D" id="2.60.40.10">
    <property type="entry name" value="Immunoglobulins"/>
    <property type="match status" value="3"/>
</dbReference>
<dbReference type="FunFam" id="2.60.40.10:FF:000425">
    <property type="entry name" value="Myosin light chain kinase"/>
    <property type="match status" value="1"/>
</dbReference>
<dbReference type="SMART" id="SM00409">
    <property type="entry name" value="IG"/>
    <property type="match status" value="3"/>
</dbReference>
<dbReference type="GO" id="GO:0004672">
    <property type="term" value="F:protein kinase activity"/>
    <property type="evidence" value="ECO:0007669"/>
    <property type="project" value="TreeGrafter"/>
</dbReference>
<comment type="subcellular location">
    <subcellularLocation>
        <location evidence="1">Cytoplasm</location>
    </subcellularLocation>
</comment>
<dbReference type="SUPFAM" id="SSF48726">
    <property type="entry name" value="Immunoglobulin"/>
    <property type="match status" value="3"/>
</dbReference>
<reference evidence="7 8" key="1">
    <citation type="journal article" date="2013" name="Nature">
        <title>Insights into bilaterian evolution from three spiralian genomes.</title>
        <authorList>
            <person name="Simakov O."/>
            <person name="Marletaz F."/>
            <person name="Cho S.J."/>
            <person name="Edsinger-Gonzales E."/>
            <person name="Havlak P."/>
            <person name="Hellsten U."/>
            <person name="Kuo D.H."/>
            <person name="Larsson T."/>
            <person name="Lv J."/>
            <person name="Arendt D."/>
            <person name="Savage R."/>
            <person name="Osoegawa K."/>
            <person name="de Jong P."/>
            <person name="Grimwood J."/>
            <person name="Chapman J.A."/>
            <person name="Shapiro H."/>
            <person name="Aerts A."/>
            <person name="Otillar R.P."/>
            <person name="Terry A.Y."/>
            <person name="Boore J.L."/>
            <person name="Grigoriev I.V."/>
            <person name="Lindberg D.R."/>
            <person name="Seaver E.C."/>
            <person name="Weisblat D.A."/>
            <person name="Putnam N.H."/>
            <person name="Rokhsar D.S."/>
        </authorList>
    </citation>
    <scope>NUCLEOTIDE SEQUENCE [LARGE SCALE GENOMIC DNA]</scope>
</reference>
<dbReference type="HOGENOM" id="CLU_049695_0_0_1"/>
<dbReference type="Proteomes" id="UP000030746">
    <property type="component" value="Unassembled WGS sequence"/>
</dbReference>
<evidence type="ECO:0000256" key="1">
    <source>
        <dbReference type="ARBA" id="ARBA00004496"/>
    </source>
</evidence>
<evidence type="ECO:0000256" key="2">
    <source>
        <dbReference type="ARBA" id="ARBA00006692"/>
    </source>
</evidence>
<dbReference type="KEGG" id="lgi:LOTGIDRAFT_141654"/>
<dbReference type="InterPro" id="IPR013783">
    <property type="entry name" value="Ig-like_fold"/>
</dbReference>
<dbReference type="InterPro" id="IPR003599">
    <property type="entry name" value="Ig_sub"/>
</dbReference>
<evidence type="ECO:0000313" key="7">
    <source>
        <dbReference type="EMBL" id="ESO99781.1"/>
    </source>
</evidence>
<keyword evidence="3" id="KW-0963">Cytoplasm</keyword>
<feature type="domain" description="Ig-like" evidence="6">
    <location>
        <begin position="297"/>
        <end position="385"/>
    </location>
</feature>
<protein>
    <recommendedName>
        <fullName evidence="6">Ig-like domain-containing protein</fullName>
    </recommendedName>
</protein>
<feature type="domain" description="Ig-like" evidence="6">
    <location>
        <begin position="198"/>
        <end position="289"/>
    </location>
</feature>
<proteinExistence type="inferred from homology"/>
<evidence type="ECO:0000256" key="3">
    <source>
        <dbReference type="ARBA" id="ARBA00022490"/>
    </source>
</evidence>
<feature type="domain" description="Ig-like" evidence="6">
    <location>
        <begin position="66"/>
        <end position="155"/>
    </location>
</feature>
<dbReference type="OMA" id="WRISVAN"/>
<dbReference type="SMART" id="SM00408">
    <property type="entry name" value="IGc2"/>
    <property type="match status" value="3"/>
</dbReference>
<dbReference type="STRING" id="225164.V4B0P8"/>
<gene>
    <name evidence="7" type="ORF">LOTGIDRAFT_141654</name>
</gene>
<dbReference type="InterPro" id="IPR036179">
    <property type="entry name" value="Ig-like_dom_sf"/>
</dbReference>
<dbReference type="AlphaFoldDB" id="V4B0P8"/>
<evidence type="ECO:0000256" key="4">
    <source>
        <dbReference type="ARBA" id="ARBA00022737"/>
    </source>
</evidence>
<dbReference type="CTD" id="20234464"/>
<dbReference type="InterPro" id="IPR003598">
    <property type="entry name" value="Ig_sub2"/>
</dbReference>
<dbReference type="FunFam" id="2.60.40.10:FF:000612">
    <property type="entry name" value="palladin isoform X1"/>
    <property type="match status" value="1"/>
</dbReference>